<dbReference type="Proteomes" id="UP001209681">
    <property type="component" value="Unassembled WGS sequence"/>
</dbReference>
<sequence length="216" mass="25113">MQKIDLATYKRRGMFAAFKDRDIPFFSTSSHVDITNLKKFTDLHGCGFFLSISFLITKSVNLVPELRQRVIDGDVFEFSRVDPGYTVLLEDETFSFCDSRYFDSFDEYRRYSEAKINEVKECPDQSSGEKHHMFFITNVPWFSFTSMVHPYDKQYAYIPVLTIGKYFYEGNRLLAPIGIQVNHALVDGIHVGKFYQQLAEMCDRPERWLSVGSPQA</sequence>
<protein>
    <submittedName>
        <fullName evidence="1">CatA-like O-acetyltransferase</fullName>
    </submittedName>
</protein>
<name>A0ABT3N7G6_9BACT</name>
<gene>
    <name evidence="1" type="ORF">OOT00_05295</name>
</gene>
<dbReference type="PANTHER" id="PTHR38474:SF1">
    <property type="entry name" value="SLR0299 PROTEIN"/>
    <property type="match status" value="1"/>
</dbReference>
<proteinExistence type="predicted"/>
<evidence type="ECO:0000313" key="2">
    <source>
        <dbReference type="Proteomes" id="UP001209681"/>
    </source>
</evidence>
<accession>A0ABT3N7G6</accession>
<dbReference type="SUPFAM" id="SSF52777">
    <property type="entry name" value="CoA-dependent acyltransferases"/>
    <property type="match status" value="1"/>
</dbReference>
<dbReference type="RefSeq" id="WP_265424268.1">
    <property type="nucleotide sequence ID" value="NZ_JAPFPW010000004.1"/>
</dbReference>
<organism evidence="1 2">
    <name type="scientific">Desulfobotulus pelophilus</name>
    <dbReference type="NCBI Taxonomy" id="2823377"/>
    <lineage>
        <taxon>Bacteria</taxon>
        <taxon>Pseudomonadati</taxon>
        <taxon>Thermodesulfobacteriota</taxon>
        <taxon>Desulfobacteria</taxon>
        <taxon>Desulfobacterales</taxon>
        <taxon>Desulfobacteraceae</taxon>
        <taxon>Desulfobotulus</taxon>
    </lineage>
</organism>
<dbReference type="InterPro" id="IPR023213">
    <property type="entry name" value="CAT-like_dom_sf"/>
</dbReference>
<dbReference type="PANTHER" id="PTHR38474">
    <property type="entry name" value="SLR0299 PROTEIN"/>
    <property type="match status" value="1"/>
</dbReference>
<dbReference type="Gene3D" id="3.30.559.10">
    <property type="entry name" value="Chloramphenicol acetyltransferase-like domain"/>
    <property type="match status" value="1"/>
</dbReference>
<reference evidence="1 2" key="1">
    <citation type="submission" date="2022-11" db="EMBL/GenBank/DDBJ databases">
        <title>Desulfobotulus tamanensis H1 sp. nov. - anaerobic, alkaliphilic, sulphate reducing bacterium isolated from terrestrial mud volcano.</title>
        <authorList>
            <person name="Frolova A."/>
            <person name="Merkel A.Y."/>
            <person name="Slobodkin A.I."/>
        </authorList>
    </citation>
    <scope>NUCLEOTIDE SEQUENCE [LARGE SCALE GENOMIC DNA]</scope>
    <source>
        <strain evidence="1 2">H1</strain>
    </source>
</reference>
<comment type="caution">
    <text evidence="1">The sequence shown here is derived from an EMBL/GenBank/DDBJ whole genome shotgun (WGS) entry which is preliminary data.</text>
</comment>
<dbReference type="InterPro" id="IPR001707">
    <property type="entry name" value="Cmp_AcTrfase"/>
</dbReference>
<keyword evidence="2" id="KW-1185">Reference proteome</keyword>
<dbReference type="SMART" id="SM01059">
    <property type="entry name" value="CAT"/>
    <property type="match status" value="1"/>
</dbReference>
<dbReference type="Pfam" id="PF00302">
    <property type="entry name" value="CAT"/>
    <property type="match status" value="1"/>
</dbReference>
<dbReference type="EMBL" id="JAPFPW010000004">
    <property type="protein sequence ID" value="MCW7753400.1"/>
    <property type="molecule type" value="Genomic_DNA"/>
</dbReference>
<evidence type="ECO:0000313" key="1">
    <source>
        <dbReference type="EMBL" id="MCW7753400.1"/>
    </source>
</evidence>